<gene>
    <name evidence="1" type="ORF">lam_314</name>
</gene>
<accession>U6B3R9</accession>
<reference evidence="1 2" key="1">
    <citation type="journal article" date="2014" name="Mol. Plant Microbe Interact.">
        <title>The complete genome sequence of Candidatus Liberibacter americanus, associated with citrus Huanglongbing.</title>
        <authorList>
            <person name="Wulff N.A."/>
            <person name="Zhang S."/>
            <person name="Setubal J.C."/>
            <person name="Almeida N.F."/>
            <person name="Martins E.C."/>
            <person name="Harakava R."/>
            <person name="Kumar D."/>
            <person name="Rangel L.T."/>
            <person name="Foissac X."/>
            <person name="Bove J."/>
            <person name="Gabriel D.W."/>
        </authorList>
    </citation>
    <scope>NUCLEOTIDE SEQUENCE [LARGE SCALE GENOMIC DNA]</scope>
    <source>
        <strain evidence="1 2">Sao Paulo</strain>
    </source>
</reference>
<dbReference type="KEGG" id="lar:lam_314"/>
<sequence>MKIDILLKDTFDYLEEEIIKALVTSLIEDRNIISKVIYKERAKIRKRKLI</sequence>
<evidence type="ECO:0000313" key="2">
    <source>
        <dbReference type="Proteomes" id="UP000017862"/>
    </source>
</evidence>
<organism evidence="1 2">
    <name type="scientific">Candidatus Liberibacter americanus str. Sao Paulo</name>
    <dbReference type="NCBI Taxonomy" id="1261131"/>
    <lineage>
        <taxon>Bacteria</taxon>
        <taxon>Pseudomonadati</taxon>
        <taxon>Pseudomonadota</taxon>
        <taxon>Alphaproteobacteria</taxon>
        <taxon>Hyphomicrobiales</taxon>
        <taxon>Rhizobiaceae</taxon>
        <taxon>Liberibacter</taxon>
    </lineage>
</organism>
<dbReference type="Proteomes" id="UP000017862">
    <property type="component" value="Chromosome"/>
</dbReference>
<evidence type="ECO:0000313" key="1">
    <source>
        <dbReference type="EMBL" id="AHA27684.1"/>
    </source>
</evidence>
<dbReference type="PATRIC" id="fig|1261131.3.peg.302"/>
<proteinExistence type="predicted"/>
<protein>
    <submittedName>
        <fullName evidence="1">Uncharacterized protein</fullName>
    </submittedName>
</protein>
<dbReference type="EMBL" id="CP006604">
    <property type="protein sequence ID" value="AHA27684.1"/>
    <property type="molecule type" value="Genomic_DNA"/>
</dbReference>
<dbReference type="HOGENOM" id="CLU_3115791_0_0_5"/>
<name>U6B3R9_9HYPH</name>
<dbReference type="AlphaFoldDB" id="U6B3R9"/>
<keyword evidence="2" id="KW-1185">Reference proteome</keyword>